<reference evidence="8 9" key="1">
    <citation type="submission" date="2017-03" db="EMBL/GenBank/DDBJ databases">
        <authorList>
            <person name="Afonso C.L."/>
            <person name="Miller P.J."/>
            <person name="Scott M.A."/>
            <person name="Spackman E."/>
            <person name="Goraichik I."/>
            <person name="Dimitrov K.M."/>
            <person name="Suarez D.L."/>
            <person name="Swayne D.E."/>
        </authorList>
    </citation>
    <scope>NUCLEOTIDE SEQUENCE [LARGE SCALE GENOMIC DNA]</scope>
    <source>
        <strain evidence="8">Genome sequencing of Nitrospira japonica strain NJ11</strain>
    </source>
</reference>
<feature type="active site" description="Proton donor/acceptor" evidence="7">
    <location>
        <position position="94"/>
    </location>
</feature>
<dbReference type="FunFam" id="3.20.20.70:FF:000044">
    <property type="entry name" value="Deoxyribose-phosphate aldolase"/>
    <property type="match status" value="1"/>
</dbReference>
<dbReference type="InterPro" id="IPR028581">
    <property type="entry name" value="DeoC_typeI"/>
</dbReference>
<dbReference type="EMBL" id="LT828648">
    <property type="protein sequence ID" value="SLM49128.1"/>
    <property type="molecule type" value="Genomic_DNA"/>
</dbReference>
<dbReference type="HAMAP" id="MF_00114">
    <property type="entry name" value="DeoC_type1"/>
    <property type="match status" value="1"/>
</dbReference>
<keyword evidence="3 7" id="KW-0456">Lyase</keyword>
<dbReference type="SMART" id="SM01133">
    <property type="entry name" value="DeoC"/>
    <property type="match status" value="1"/>
</dbReference>
<evidence type="ECO:0000256" key="4">
    <source>
        <dbReference type="ARBA" id="ARBA00023270"/>
    </source>
</evidence>
<dbReference type="KEGG" id="nja:NSJP_2961"/>
<dbReference type="UniPathway" id="UPA00002">
    <property type="reaction ID" value="UER00468"/>
</dbReference>
<evidence type="ECO:0000256" key="2">
    <source>
        <dbReference type="ARBA" id="ARBA00022490"/>
    </source>
</evidence>
<evidence type="ECO:0000256" key="3">
    <source>
        <dbReference type="ARBA" id="ARBA00023239"/>
    </source>
</evidence>
<evidence type="ECO:0000313" key="8">
    <source>
        <dbReference type="EMBL" id="SLM49128.1"/>
    </source>
</evidence>
<dbReference type="InterPro" id="IPR011343">
    <property type="entry name" value="DeoC"/>
</dbReference>
<accession>A0A1W1I7V0</accession>
<dbReference type="EC" id="4.1.2.4" evidence="7"/>
<organism evidence="8 9">
    <name type="scientific">Nitrospira japonica</name>
    <dbReference type="NCBI Taxonomy" id="1325564"/>
    <lineage>
        <taxon>Bacteria</taxon>
        <taxon>Pseudomonadati</taxon>
        <taxon>Nitrospirota</taxon>
        <taxon>Nitrospiria</taxon>
        <taxon>Nitrospirales</taxon>
        <taxon>Nitrospiraceae</taxon>
        <taxon>Nitrospira</taxon>
    </lineage>
</organism>
<dbReference type="GO" id="GO:0006018">
    <property type="term" value="P:2-deoxyribose 1-phosphate catabolic process"/>
    <property type="evidence" value="ECO:0007669"/>
    <property type="project" value="UniProtKB-UniRule"/>
</dbReference>
<dbReference type="SUPFAM" id="SSF51569">
    <property type="entry name" value="Aldolase"/>
    <property type="match status" value="1"/>
</dbReference>
<keyword evidence="2 7" id="KW-0963">Cytoplasm</keyword>
<dbReference type="Pfam" id="PF01791">
    <property type="entry name" value="DeoC"/>
    <property type="match status" value="1"/>
</dbReference>
<dbReference type="STRING" id="1325564.NSJP_2961"/>
<name>A0A1W1I7V0_9BACT</name>
<dbReference type="RefSeq" id="WP_080888600.1">
    <property type="nucleotide sequence ID" value="NZ_LT828648.1"/>
</dbReference>
<keyword evidence="9" id="KW-1185">Reference proteome</keyword>
<sequence length="226" mass="23880">MSDGSWNLPAVIDHTILRPEATRHDVVRLCEEARTHGFTVIFVPPCYVQEAAEILAGAAIRVGIPVGFPLGGHSTAAKVAEATEGVAHGATVVDMVINISRLKSGDTDAVRRDIAEVVTATPSAEHKVIIETCYLTLQEKITACRLAVEARADYVKTSTGFGPAGATAADVRLMKEQVGGKAKVKASGGIRNWAATRALLEAGADRIGTSASLAIVAEWKLERSRL</sequence>
<dbReference type="GO" id="GO:0009264">
    <property type="term" value="P:deoxyribonucleotide catabolic process"/>
    <property type="evidence" value="ECO:0007669"/>
    <property type="project" value="UniProtKB-UniRule"/>
</dbReference>
<gene>
    <name evidence="7 8" type="primary">deoC</name>
    <name evidence="8" type="ORF">NSJP_2961</name>
</gene>
<dbReference type="InterPro" id="IPR013785">
    <property type="entry name" value="Aldolase_TIM"/>
</dbReference>
<dbReference type="PANTHER" id="PTHR10889">
    <property type="entry name" value="DEOXYRIBOSE-PHOSPHATE ALDOLASE"/>
    <property type="match status" value="1"/>
</dbReference>
<comment type="similarity">
    <text evidence="1 7">Belongs to the DeoC/FbaB aldolase family. DeoC type 1 subfamily.</text>
</comment>
<dbReference type="Gene3D" id="3.20.20.70">
    <property type="entry name" value="Aldolase class I"/>
    <property type="match status" value="1"/>
</dbReference>
<proteinExistence type="inferred from homology"/>
<dbReference type="GO" id="GO:0016052">
    <property type="term" value="P:carbohydrate catabolic process"/>
    <property type="evidence" value="ECO:0007669"/>
    <property type="project" value="TreeGrafter"/>
</dbReference>
<feature type="active site" description="Schiff-base intermediate with acetaldehyde" evidence="7">
    <location>
        <position position="156"/>
    </location>
</feature>
<comment type="pathway">
    <text evidence="7">Carbohydrate degradation; 2-deoxy-D-ribose 1-phosphate degradation; D-glyceraldehyde 3-phosphate and acetaldehyde from 2-deoxy-alpha-D-ribose 1-phosphate: step 2/2.</text>
</comment>
<comment type="subcellular location">
    <subcellularLocation>
        <location evidence="7">Cytoplasm</location>
    </subcellularLocation>
</comment>
<evidence type="ECO:0000313" key="9">
    <source>
        <dbReference type="Proteomes" id="UP000192042"/>
    </source>
</evidence>
<evidence type="ECO:0000256" key="5">
    <source>
        <dbReference type="ARBA" id="ARBA00048791"/>
    </source>
</evidence>
<dbReference type="PANTHER" id="PTHR10889:SF1">
    <property type="entry name" value="DEOXYRIBOSE-PHOSPHATE ALDOLASE"/>
    <property type="match status" value="1"/>
</dbReference>
<dbReference type="Proteomes" id="UP000192042">
    <property type="component" value="Chromosome I"/>
</dbReference>
<protein>
    <recommendedName>
        <fullName evidence="7">Deoxyribose-phosphate aldolase</fullName>
        <shortName evidence="7">DERA</shortName>
        <ecNumber evidence="7">4.1.2.4</ecNumber>
    </recommendedName>
    <alternativeName>
        <fullName evidence="7">2-deoxy-D-ribose 5-phosphate aldolase</fullName>
    </alternativeName>
    <alternativeName>
        <fullName evidence="7">Phosphodeoxyriboaldolase</fullName>
        <shortName evidence="7">Deoxyriboaldolase</shortName>
    </alternativeName>
</protein>
<evidence type="ECO:0000256" key="1">
    <source>
        <dbReference type="ARBA" id="ARBA00010936"/>
    </source>
</evidence>
<dbReference type="PIRSF" id="PIRSF001357">
    <property type="entry name" value="DeoC"/>
    <property type="match status" value="1"/>
</dbReference>
<dbReference type="CDD" id="cd00959">
    <property type="entry name" value="DeoC"/>
    <property type="match status" value="1"/>
</dbReference>
<evidence type="ECO:0000256" key="7">
    <source>
        <dbReference type="HAMAP-Rule" id="MF_00114"/>
    </source>
</evidence>
<keyword evidence="4 7" id="KW-0704">Schiff base</keyword>
<dbReference type="NCBIfam" id="TIGR00126">
    <property type="entry name" value="deoC"/>
    <property type="match status" value="1"/>
</dbReference>
<evidence type="ECO:0000256" key="6">
    <source>
        <dbReference type="ARBA" id="ARBA00056337"/>
    </source>
</evidence>
<comment type="function">
    <text evidence="6 7">Catalyzes a reversible aldol reaction between acetaldehyde and D-glyceraldehyde 3-phosphate to generate 2-deoxy-D-ribose 5-phosphate.</text>
</comment>
<dbReference type="GO" id="GO:0005737">
    <property type="term" value="C:cytoplasm"/>
    <property type="evidence" value="ECO:0007669"/>
    <property type="project" value="UniProtKB-SubCell"/>
</dbReference>
<dbReference type="GO" id="GO:0004139">
    <property type="term" value="F:deoxyribose-phosphate aldolase activity"/>
    <property type="evidence" value="ECO:0007669"/>
    <property type="project" value="UniProtKB-UniRule"/>
</dbReference>
<dbReference type="OrthoDB" id="9778711at2"/>
<comment type="catalytic activity">
    <reaction evidence="5 7">
        <text>2-deoxy-D-ribose 5-phosphate = D-glyceraldehyde 3-phosphate + acetaldehyde</text>
        <dbReference type="Rhea" id="RHEA:12821"/>
        <dbReference type="ChEBI" id="CHEBI:15343"/>
        <dbReference type="ChEBI" id="CHEBI:59776"/>
        <dbReference type="ChEBI" id="CHEBI:62877"/>
        <dbReference type="EC" id="4.1.2.4"/>
    </reaction>
</comment>
<feature type="active site" description="Proton donor/acceptor" evidence="7">
    <location>
        <position position="185"/>
    </location>
</feature>
<dbReference type="AlphaFoldDB" id="A0A1W1I7V0"/>
<dbReference type="InterPro" id="IPR002915">
    <property type="entry name" value="DeoC/FbaB/LacD_aldolase"/>
</dbReference>